<feature type="domain" description="Bacteriophage phiJL001 Gp84 C-terminal" evidence="1">
    <location>
        <begin position="183"/>
        <end position="254"/>
    </location>
</feature>
<dbReference type="Proteomes" id="UP000324176">
    <property type="component" value="Unassembled WGS sequence"/>
</dbReference>
<evidence type="ECO:0000259" key="1">
    <source>
        <dbReference type="Pfam" id="PF09356"/>
    </source>
</evidence>
<reference evidence="3 5" key="3">
    <citation type="submission" date="2019-07" db="EMBL/GenBank/DDBJ databases">
        <title>Active sludge and wastewater microbial communities from Klosterneuburg, Austria.</title>
        <authorList>
            <person name="Wagner M."/>
        </authorList>
    </citation>
    <scope>NUCLEOTIDE SEQUENCE [LARGE SCALE GENOMIC DNA]</scope>
    <source>
        <strain evidence="3 5">Nm2</strain>
    </source>
</reference>
<gene>
    <name evidence="2" type="ORF">AAW31_02330</name>
    <name evidence="3" type="ORF">BCL69_10302</name>
</gene>
<dbReference type="RefSeq" id="WP_046849000.1">
    <property type="nucleotide sequence ID" value="NZ_CP011451.1"/>
</dbReference>
<reference evidence="2 4" key="2">
    <citation type="journal article" date="2016" name="Genome Announc.">
        <title>Genome Sequence of Nitrosomonas communis Strain Nm2, a Mesophilic Ammonia-Oxidizing Bacterium Isolated from Mediterranean Soil.</title>
        <authorList>
            <person name="Kozlowski J.A."/>
            <person name="Kits K.D."/>
            <person name="Stein L.Y."/>
        </authorList>
    </citation>
    <scope>NUCLEOTIDE SEQUENCE [LARGE SCALE GENOMIC DNA]</scope>
    <source>
        <strain evidence="2 4">Nm2</strain>
    </source>
</reference>
<dbReference type="PATRIC" id="fig|44574.3.peg.555"/>
<evidence type="ECO:0000313" key="4">
    <source>
        <dbReference type="Proteomes" id="UP000034156"/>
    </source>
</evidence>
<proteinExistence type="predicted"/>
<dbReference type="Pfam" id="PF09356">
    <property type="entry name" value="Phage_BR0599"/>
    <property type="match status" value="1"/>
</dbReference>
<sequence length="265" mass="29341">MTLSVFEKSIHDARPLELYEFSHGLQIFTYTSGDEVVSFQSRTYTPAALTRSAIGSSAEVSKMKLDIEVTRDNDVAKLFIRSHPGPVKLTIYRVHRGDTDVVTQWIGRVVNVEFSGLTAKITCEPIYTSIERAGLRGMFQRLCRHALYDSGCTLNAAAFRDTATITSIVESAITVVPMNRASGWYTGGYIEVGDVEKKMIRDHTNDVLTLTGMTASLKVGVTINLYAGCAHDRNACLNKFNNFDNYGGFEFIPNDMGPFKGDPIE</sequence>
<dbReference type="EMBL" id="CP011451">
    <property type="protein sequence ID" value="AKH36901.1"/>
    <property type="molecule type" value="Genomic_DNA"/>
</dbReference>
<dbReference type="InterPro" id="IPR011928">
    <property type="entry name" value="Phage_phiJL001_Gp84"/>
</dbReference>
<evidence type="ECO:0000313" key="2">
    <source>
        <dbReference type="EMBL" id="AKH36901.1"/>
    </source>
</evidence>
<dbReference type="KEGG" id="nco:AAW31_02330"/>
<dbReference type="NCBIfam" id="TIGR02218">
    <property type="entry name" value="phg_TIGR02218"/>
    <property type="match status" value="1"/>
</dbReference>
<dbReference type="Pfam" id="PF09931">
    <property type="entry name" value="Phage_phiJL001_Gp84_N"/>
    <property type="match status" value="1"/>
</dbReference>
<dbReference type="AlphaFoldDB" id="A0A0F7KBF1"/>
<keyword evidence="4" id="KW-1185">Reference proteome</keyword>
<dbReference type="Proteomes" id="UP000034156">
    <property type="component" value="Chromosome"/>
</dbReference>
<protein>
    <submittedName>
        <fullName evidence="3">Putative phage protein (TIGR02218 family)</fullName>
    </submittedName>
</protein>
<dbReference type="InterPro" id="IPR018964">
    <property type="entry name" value="Phage_phiJL001_Gp84_C"/>
</dbReference>
<evidence type="ECO:0000313" key="5">
    <source>
        <dbReference type="Proteomes" id="UP000324176"/>
    </source>
</evidence>
<organism evidence="2 4">
    <name type="scientific">Nitrosomonas communis</name>
    <dbReference type="NCBI Taxonomy" id="44574"/>
    <lineage>
        <taxon>Bacteria</taxon>
        <taxon>Pseudomonadati</taxon>
        <taxon>Pseudomonadota</taxon>
        <taxon>Betaproteobacteria</taxon>
        <taxon>Nitrosomonadales</taxon>
        <taxon>Nitrosomonadaceae</taxon>
        <taxon>Nitrosomonas</taxon>
    </lineage>
</organism>
<name>A0A0F7KBF1_9PROT</name>
<dbReference type="EMBL" id="VNHT01000030">
    <property type="protein sequence ID" value="TYP86623.1"/>
    <property type="molecule type" value="Genomic_DNA"/>
</dbReference>
<evidence type="ECO:0000313" key="3">
    <source>
        <dbReference type="EMBL" id="TYP86623.1"/>
    </source>
</evidence>
<dbReference type="OrthoDB" id="6872689at2"/>
<reference evidence="4" key="1">
    <citation type="submission" date="2015-05" db="EMBL/GenBank/DDBJ databases">
        <title>Draft genome of Nitrosomonas communis strain Nm2.</title>
        <authorList>
            <person name="Kozlowski J.A."/>
            <person name="Kits K.D."/>
            <person name="Stein L.Y."/>
        </authorList>
    </citation>
    <scope>NUCLEOTIDE SEQUENCE [LARGE SCALE GENOMIC DNA]</scope>
    <source>
        <strain evidence="4">Nm2</strain>
    </source>
</reference>
<accession>A0A0F7KBF1</accession>